<evidence type="ECO:0000313" key="7">
    <source>
        <dbReference type="Proteomes" id="UP001556367"/>
    </source>
</evidence>
<feature type="domain" description="NADH:ubiquinone oxidoreductase intermediate-associated protein 30" evidence="5">
    <location>
        <begin position="41"/>
        <end position="227"/>
    </location>
</feature>
<dbReference type="PANTHER" id="PTHR13194">
    <property type="entry name" value="COMPLEX I INTERMEDIATE-ASSOCIATED PROTEIN 30"/>
    <property type="match status" value="1"/>
</dbReference>
<proteinExistence type="inferred from homology"/>
<keyword evidence="3" id="KW-0496">Mitochondrion</keyword>
<protein>
    <recommendedName>
        <fullName evidence="5">NADH:ubiquinone oxidoreductase intermediate-associated protein 30 domain-containing protein</fullName>
    </recommendedName>
</protein>
<dbReference type="InterPro" id="IPR013857">
    <property type="entry name" value="NADH-UbQ_OxRdtase-assoc_prot30"/>
</dbReference>
<keyword evidence="7" id="KW-1185">Reference proteome</keyword>
<dbReference type="PANTHER" id="PTHR13194:SF18">
    <property type="entry name" value="COMPLEX I INTERMEDIATE-ASSOCIATED PROTEIN 30, MITOCHONDRIAL"/>
    <property type="match status" value="1"/>
</dbReference>
<comment type="subcellular location">
    <subcellularLocation>
        <location evidence="1">Mitochondrion</location>
    </subcellularLocation>
</comment>
<name>A0ABR3JGI5_9AGAR</name>
<dbReference type="Pfam" id="PF08547">
    <property type="entry name" value="CIA30"/>
    <property type="match status" value="1"/>
</dbReference>
<accession>A0ABR3JGI5</accession>
<gene>
    <name evidence="6" type="ORF">HGRIS_003592</name>
</gene>
<evidence type="ECO:0000313" key="6">
    <source>
        <dbReference type="EMBL" id="KAL0954637.1"/>
    </source>
</evidence>
<dbReference type="SUPFAM" id="SSF49785">
    <property type="entry name" value="Galactose-binding domain-like"/>
    <property type="match status" value="1"/>
</dbReference>
<dbReference type="InterPro" id="IPR039131">
    <property type="entry name" value="NDUFAF1"/>
</dbReference>
<evidence type="ECO:0000256" key="4">
    <source>
        <dbReference type="ARBA" id="ARBA00023186"/>
    </source>
</evidence>
<keyword evidence="4" id="KW-0143">Chaperone</keyword>
<dbReference type="Proteomes" id="UP001556367">
    <property type="component" value="Unassembled WGS sequence"/>
</dbReference>
<sequence length="258" mass="29047">MQMSSLSRYVNRTSQFLRDATAKVMLMYGADEPSRAPKTLFTFNTAEEVAQIVKGSDADIGGFSTVNFELEESPEINASIGRPATGKLWGEMRLGVKPALKGKIRAGYAGFRNQFRTTLFGEMCHDVSMHNYLALRVRVAGDPRTRHSYFVNIQTDTPVSTDLWQHRLYFHKADNSWEDLFIPFDSFILTNSGGLYDNRIEMFKKRIRSVGISVLGGNSCLEGHYELGVDSIRIVNEEDVIRPQPAGVQHQHQSPVSH</sequence>
<dbReference type="InterPro" id="IPR008979">
    <property type="entry name" value="Galactose-bd-like_sf"/>
</dbReference>
<evidence type="ECO:0000256" key="2">
    <source>
        <dbReference type="ARBA" id="ARBA00007884"/>
    </source>
</evidence>
<comment type="similarity">
    <text evidence="2">Belongs to the CIA30 family.</text>
</comment>
<reference evidence="7" key="1">
    <citation type="submission" date="2024-06" db="EMBL/GenBank/DDBJ databases">
        <title>Multi-omics analyses provide insights into the biosynthesis of the anticancer antibiotic pleurotin in Hohenbuehelia grisea.</title>
        <authorList>
            <person name="Weaver J.A."/>
            <person name="Alberti F."/>
        </authorList>
    </citation>
    <scope>NUCLEOTIDE SEQUENCE [LARGE SCALE GENOMIC DNA]</scope>
    <source>
        <strain evidence="7">T-177</strain>
    </source>
</reference>
<evidence type="ECO:0000256" key="3">
    <source>
        <dbReference type="ARBA" id="ARBA00023128"/>
    </source>
</evidence>
<evidence type="ECO:0000256" key="1">
    <source>
        <dbReference type="ARBA" id="ARBA00004173"/>
    </source>
</evidence>
<dbReference type="EMBL" id="JASNQZ010000007">
    <property type="protein sequence ID" value="KAL0954637.1"/>
    <property type="molecule type" value="Genomic_DNA"/>
</dbReference>
<evidence type="ECO:0000259" key="5">
    <source>
        <dbReference type="Pfam" id="PF08547"/>
    </source>
</evidence>
<organism evidence="6 7">
    <name type="scientific">Hohenbuehelia grisea</name>
    <dbReference type="NCBI Taxonomy" id="104357"/>
    <lineage>
        <taxon>Eukaryota</taxon>
        <taxon>Fungi</taxon>
        <taxon>Dikarya</taxon>
        <taxon>Basidiomycota</taxon>
        <taxon>Agaricomycotina</taxon>
        <taxon>Agaricomycetes</taxon>
        <taxon>Agaricomycetidae</taxon>
        <taxon>Agaricales</taxon>
        <taxon>Pleurotineae</taxon>
        <taxon>Pleurotaceae</taxon>
        <taxon>Hohenbuehelia</taxon>
    </lineage>
</organism>
<comment type="caution">
    <text evidence="6">The sequence shown here is derived from an EMBL/GenBank/DDBJ whole genome shotgun (WGS) entry which is preliminary data.</text>
</comment>